<reference evidence="1" key="2">
    <citation type="journal article" date="2021" name="Genome Biol. Evol.">
        <title>Developing a high-quality reference genome for a parasitic bivalve with doubly uniparental inheritance (Bivalvia: Unionida).</title>
        <authorList>
            <person name="Smith C.H."/>
        </authorList>
    </citation>
    <scope>NUCLEOTIDE SEQUENCE</scope>
    <source>
        <strain evidence="1">CHS0354</strain>
        <tissue evidence="1">Mantle</tissue>
    </source>
</reference>
<dbReference type="EMBL" id="JAEAOA010000363">
    <property type="protein sequence ID" value="KAK3597216.1"/>
    <property type="molecule type" value="Genomic_DNA"/>
</dbReference>
<proteinExistence type="predicted"/>
<accession>A0AAE0SS98</accession>
<reference evidence="1" key="3">
    <citation type="submission" date="2023-05" db="EMBL/GenBank/DDBJ databases">
        <authorList>
            <person name="Smith C.H."/>
        </authorList>
    </citation>
    <scope>NUCLEOTIDE SEQUENCE</scope>
    <source>
        <strain evidence="1">CHS0354</strain>
        <tissue evidence="1">Mantle</tissue>
    </source>
</reference>
<name>A0AAE0SS98_9BIVA</name>
<dbReference type="Proteomes" id="UP001195483">
    <property type="component" value="Unassembled WGS sequence"/>
</dbReference>
<protein>
    <submittedName>
        <fullName evidence="1">Uncharacterized protein</fullName>
    </submittedName>
</protein>
<reference evidence="1" key="1">
    <citation type="journal article" date="2021" name="Genome Biol. Evol.">
        <title>A High-Quality Reference Genome for a Parasitic Bivalve with Doubly Uniparental Inheritance (Bivalvia: Unionida).</title>
        <authorList>
            <person name="Smith C.H."/>
        </authorList>
    </citation>
    <scope>NUCLEOTIDE SEQUENCE</scope>
    <source>
        <strain evidence="1">CHS0354</strain>
    </source>
</reference>
<dbReference type="AlphaFoldDB" id="A0AAE0SS98"/>
<evidence type="ECO:0000313" key="2">
    <source>
        <dbReference type="Proteomes" id="UP001195483"/>
    </source>
</evidence>
<organism evidence="1 2">
    <name type="scientific">Potamilus streckersoni</name>
    <dbReference type="NCBI Taxonomy" id="2493646"/>
    <lineage>
        <taxon>Eukaryota</taxon>
        <taxon>Metazoa</taxon>
        <taxon>Spiralia</taxon>
        <taxon>Lophotrochozoa</taxon>
        <taxon>Mollusca</taxon>
        <taxon>Bivalvia</taxon>
        <taxon>Autobranchia</taxon>
        <taxon>Heteroconchia</taxon>
        <taxon>Palaeoheterodonta</taxon>
        <taxon>Unionida</taxon>
        <taxon>Unionoidea</taxon>
        <taxon>Unionidae</taxon>
        <taxon>Ambleminae</taxon>
        <taxon>Lampsilini</taxon>
        <taxon>Potamilus</taxon>
    </lineage>
</organism>
<keyword evidence="2" id="KW-1185">Reference proteome</keyword>
<evidence type="ECO:0000313" key="1">
    <source>
        <dbReference type="EMBL" id="KAK3597216.1"/>
    </source>
</evidence>
<comment type="caution">
    <text evidence="1">The sequence shown here is derived from an EMBL/GenBank/DDBJ whole genome shotgun (WGS) entry which is preliminary data.</text>
</comment>
<gene>
    <name evidence="1" type="ORF">CHS0354_004968</name>
</gene>
<sequence>MGECHDSIEKDNHGEVARVIPCHVKACTLLRVSSDTTMTPANPRPGKPLVTVSPTAYKSLYRNKQLIRNSTYTVNNHQRRFETTFKNTRVFSSSCGSFKSQTTSNQHIEGVIVLKTFELDVNFAIQIYSQMSLILAINNHHYQSNTAATTFVFILVAAVCLRIPLYSPPTNAIVGIS</sequence>